<evidence type="ECO:0000259" key="1">
    <source>
        <dbReference type="Pfam" id="PF13751"/>
    </source>
</evidence>
<dbReference type="Pfam" id="PF13751">
    <property type="entry name" value="DDE_Tnp_1_6"/>
    <property type="match status" value="1"/>
</dbReference>
<reference evidence="2 3" key="1">
    <citation type="submission" date="2019-02" db="EMBL/GenBank/DDBJ databases">
        <title>Pedobacter sp. RP-3-8 sp. nov., isolated from Arctic soil.</title>
        <authorList>
            <person name="Dahal R.H."/>
        </authorList>
    </citation>
    <scope>NUCLEOTIDE SEQUENCE [LARGE SCALE GENOMIC DNA]</scope>
    <source>
        <strain evidence="2 3">RP-3-8</strain>
    </source>
</reference>
<dbReference type="Proteomes" id="UP000291117">
    <property type="component" value="Unassembled WGS sequence"/>
</dbReference>
<name>A0A4R0NGM9_9SPHI</name>
<comment type="caution">
    <text evidence="2">The sequence shown here is derived from an EMBL/GenBank/DDBJ whole genome shotgun (WGS) entry which is preliminary data.</text>
</comment>
<proteinExistence type="predicted"/>
<evidence type="ECO:0000313" key="3">
    <source>
        <dbReference type="Proteomes" id="UP000291117"/>
    </source>
</evidence>
<dbReference type="RefSeq" id="WP_131607164.1">
    <property type="nucleotide sequence ID" value="NZ_SJSM01000001.1"/>
</dbReference>
<keyword evidence="3" id="KW-1185">Reference proteome</keyword>
<evidence type="ECO:0000313" key="2">
    <source>
        <dbReference type="EMBL" id="TCC99700.1"/>
    </source>
</evidence>
<sequence length="62" mass="7429">MKKRKQIVEPVFGIIKEVLGFRRFLFRGEQHTNNEWSLVCIGYNLKRLFKIKMTPEITLVSF</sequence>
<gene>
    <name evidence="2" type="ORF">EZ444_00190</name>
</gene>
<feature type="domain" description="Transposase DDE" evidence="1">
    <location>
        <begin position="2"/>
        <end position="48"/>
    </location>
</feature>
<dbReference type="EMBL" id="SJSM01000001">
    <property type="protein sequence ID" value="TCC99700.1"/>
    <property type="molecule type" value="Genomic_DNA"/>
</dbReference>
<dbReference type="PANTHER" id="PTHR33408:SF2">
    <property type="entry name" value="TRANSPOSASE DDE DOMAIN-CONTAINING PROTEIN"/>
    <property type="match status" value="1"/>
</dbReference>
<organism evidence="2 3">
    <name type="scientific">Pedobacter hiemivivus</name>
    <dbReference type="NCBI Taxonomy" id="2530454"/>
    <lineage>
        <taxon>Bacteria</taxon>
        <taxon>Pseudomonadati</taxon>
        <taxon>Bacteroidota</taxon>
        <taxon>Sphingobacteriia</taxon>
        <taxon>Sphingobacteriales</taxon>
        <taxon>Sphingobacteriaceae</taxon>
        <taxon>Pedobacter</taxon>
    </lineage>
</organism>
<dbReference type="AlphaFoldDB" id="A0A4R0NGM9"/>
<dbReference type="InterPro" id="IPR025668">
    <property type="entry name" value="Tnp_DDE_dom"/>
</dbReference>
<protein>
    <recommendedName>
        <fullName evidence="1">Transposase DDE domain-containing protein</fullName>
    </recommendedName>
</protein>
<accession>A0A4R0NGM9</accession>
<dbReference type="PANTHER" id="PTHR33408">
    <property type="entry name" value="TRANSPOSASE"/>
    <property type="match status" value="1"/>
</dbReference>
<dbReference type="OrthoDB" id="1121830at2"/>